<name>A0A642A5D3_BACOV</name>
<dbReference type="HAMAP" id="MF_00365">
    <property type="entry name" value="RecF"/>
    <property type="match status" value="1"/>
</dbReference>
<dbReference type="InterPro" id="IPR027417">
    <property type="entry name" value="P-loop_NTPase"/>
</dbReference>
<feature type="domain" description="Rad50/SbcC-type AAA" evidence="1">
    <location>
        <begin position="9"/>
        <end position="100"/>
    </location>
</feature>
<feature type="non-terminal residue" evidence="2">
    <location>
        <position position="150"/>
    </location>
</feature>
<dbReference type="GO" id="GO:0016887">
    <property type="term" value="F:ATP hydrolysis activity"/>
    <property type="evidence" value="ECO:0007669"/>
    <property type="project" value="InterPro"/>
</dbReference>
<dbReference type="PANTHER" id="PTHR32182:SF0">
    <property type="entry name" value="DNA REPLICATION AND REPAIR PROTEIN RECF"/>
    <property type="match status" value="1"/>
</dbReference>
<evidence type="ECO:0000313" key="2">
    <source>
        <dbReference type="EMBL" id="KAA4561524.1"/>
    </source>
</evidence>
<sequence length="150" mass="17571">MKVKRIYAVNFRNYKECCLEITSMVNIFYGQNAQGKTNLLEAMFYAAFGMSHRTAQEDDMQRLDTNQLAVGINFEDLHGVNDVKIKRQQLDGKNKKELFLNDVKVRPKEHYGTLNMVMFSPEDLQLIKGEPALRRRFFDMQISQTDKAYY</sequence>
<dbReference type="SUPFAM" id="SSF52540">
    <property type="entry name" value="P-loop containing nucleoside triphosphate hydrolases"/>
    <property type="match status" value="1"/>
</dbReference>
<dbReference type="GO" id="GO:0006302">
    <property type="term" value="P:double-strand break repair"/>
    <property type="evidence" value="ECO:0007669"/>
    <property type="project" value="InterPro"/>
</dbReference>
<proteinExistence type="inferred from homology"/>
<dbReference type="PROSITE" id="PS00617">
    <property type="entry name" value="RECF_1"/>
    <property type="match status" value="1"/>
</dbReference>
<organism evidence="2">
    <name type="scientific">Bacteroides ovatus</name>
    <dbReference type="NCBI Taxonomy" id="28116"/>
    <lineage>
        <taxon>Bacteria</taxon>
        <taxon>Pseudomonadati</taxon>
        <taxon>Bacteroidota</taxon>
        <taxon>Bacteroidia</taxon>
        <taxon>Bacteroidales</taxon>
        <taxon>Bacteroidaceae</taxon>
        <taxon>Bacteroides</taxon>
    </lineage>
</organism>
<gene>
    <name evidence="2" type="ORF">F3B65_26645</name>
</gene>
<protein>
    <submittedName>
        <fullName evidence="2">DNA replication/repair protein RecF</fullName>
    </submittedName>
</protein>
<dbReference type="GO" id="GO:0003697">
    <property type="term" value="F:single-stranded DNA binding"/>
    <property type="evidence" value="ECO:0007669"/>
    <property type="project" value="InterPro"/>
</dbReference>
<dbReference type="InterPro" id="IPR001238">
    <property type="entry name" value="DNA-binding_RecF"/>
</dbReference>
<dbReference type="Gene3D" id="3.40.50.300">
    <property type="entry name" value="P-loop containing nucleotide triphosphate hydrolases"/>
    <property type="match status" value="1"/>
</dbReference>
<comment type="caution">
    <text evidence="2">The sequence shown here is derived from an EMBL/GenBank/DDBJ whole genome shotgun (WGS) entry which is preliminary data.</text>
</comment>
<dbReference type="AlphaFoldDB" id="A0A642A5D3"/>
<dbReference type="InterPro" id="IPR038729">
    <property type="entry name" value="Rad50/SbcC_AAA"/>
</dbReference>
<dbReference type="InterPro" id="IPR018078">
    <property type="entry name" value="DNA-binding_RecF_CS"/>
</dbReference>
<dbReference type="GO" id="GO:0005524">
    <property type="term" value="F:ATP binding"/>
    <property type="evidence" value="ECO:0007669"/>
    <property type="project" value="InterPro"/>
</dbReference>
<accession>A0A642A5D3</accession>
<dbReference type="Pfam" id="PF13476">
    <property type="entry name" value="AAA_23"/>
    <property type="match status" value="1"/>
</dbReference>
<reference evidence="2" key="1">
    <citation type="journal article" date="2019" name="Nat. Med.">
        <title>A library of human gut bacterial isolates paired with longitudinal multiomics data enables mechanistic microbiome research.</title>
        <authorList>
            <person name="Poyet M."/>
            <person name="Groussin M."/>
            <person name="Gibbons S.M."/>
            <person name="Avila-Pacheco J."/>
            <person name="Jiang X."/>
            <person name="Kearney S.M."/>
            <person name="Perrotta A.R."/>
            <person name="Berdy B."/>
            <person name="Zhao S."/>
            <person name="Lieberman T.D."/>
            <person name="Swanson P.K."/>
            <person name="Smith M."/>
            <person name="Roesemann S."/>
            <person name="Alexander J.E."/>
            <person name="Rich S.A."/>
            <person name="Livny J."/>
            <person name="Vlamakis H."/>
            <person name="Clish C."/>
            <person name="Bullock K."/>
            <person name="Deik A."/>
            <person name="Scott J."/>
            <person name="Pierce K.A."/>
            <person name="Xavier R.J."/>
            <person name="Alm E.J."/>
        </authorList>
    </citation>
    <scope>NUCLEOTIDE SEQUENCE</scope>
    <source>
        <strain evidence="2">BIOML-A32</strain>
    </source>
</reference>
<dbReference type="PANTHER" id="PTHR32182">
    <property type="entry name" value="DNA REPLICATION AND REPAIR PROTEIN RECF"/>
    <property type="match status" value="1"/>
</dbReference>
<evidence type="ECO:0000259" key="1">
    <source>
        <dbReference type="Pfam" id="PF13476"/>
    </source>
</evidence>
<dbReference type="EMBL" id="VWGG01000073">
    <property type="protein sequence ID" value="KAA4561524.1"/>
    <property type="molecule type" value="Genomic_DNA"/>
</dbReference>
<dbReference type="GO" id="GO:0000731">
    <property type="term" value="P:DNA synthesis involved in DNA repair"/>
    <property type="evidence" value="ECO:0007669"/>
    <property type="project" value="TreeGrafter"/>
</dbReference>